<dbReference type="PIRSF" id="PIRSF000216">
    <property type="entry name" value="NADH_DH_24kDa"/>
    <property type="match status" value="1"/>
</dbReference>
<dbReference type="GO" id="GO:0051537">
    <property type="term" value="F:2 iron, 2 sulfur cluster binding"/>
    <property type="evidence" value="ECO:0007669"/>
    <property type="project" value="UniProtKB-KW"/>
</dbReference>
<sequence length="164" mass="18567">MLPDELEKTLDGFVHHADHLREAAVDVLYALQNHYGYLCDEALEEAGRRLDMTPAEVEELATFYDFLYREPVGRYVIHVCDGVVCWMHRVDGVFRHLQDVLGIEVGGTTPDGMFTILPTACIGDCQNAPGMLVNGKYYGRLTNEKIDEILARLREHGEEIVVCR</sequence>
<feature type="binding site" evidence="7">
    <location>
        <position position="121"/>
    </location>
    <ligand>
        <name>[2Fe-2S] cluster</name>
        <dbReference type="ChEBI" id="CHEBI:190135"/>
    </ligand>
</feature>
<dbReference type="Gene3D" id="3.40.30.10">
    <property type="entry name" value="Glutaredoxin"/>
    <property type="match status" value="1"/>
</dbReference>
<reference evidence="8 9" key="1">
    <citation type="submission" date="2020-04" db="EMBL/GenBank/DDBJ databases">
        <authorList>
            <consortium name="Desulfovibrio sp. FSS-1 genome sequencing consortium"/>
            <person name="Shimoshige H."/>
            <person name="Kobayashi H."/>
            <person name="Maekawa T."/>
        </authorList>
    </citation>
    <scope>NUCLEOTIDE SEQUENCE [LARGE SCALE GENOMIC DNA]</scope>
    <source>
        <strain evidence="8 9">SIID29052-01</strain>
    </source>
</reference>
<dbReference type="NCBIfam" id="NF005722">
    <property type="entry name" value="PRK07539.1-2"/>
    <property type="match status" value="1"/>
</dbReference>
<evidence type="ECO:0000256" key="5">
    <source>
        <dbReference type="ARBA" id="ARBA00023014"/>
    </source>
</evidence>
<feature type="binding site" evidence="7">
    <location>
        <position position="125"/>
    </location>
    <ligand>
        <name>[2Fe-2S] cluster</name>
        <dbReference type="ChEBI" id="CHEBI:190135"/>
    </ligand>
</feature>
<evidence type="ECO:0000256" key="7">
    <source>
        <dbReference type="PIRSR" id="PIRSR000216-1"/>
    </source>
</evidence>
<dbReference type="GO" id="GO:0003954">
    <property type="term" value="F:NADH dehydrogenase activity"/>
    <property type="evidence" value="ECO:0007669"/>
    <property type="project" value="TreeGrafter"/>
</dbReference>
<accession>A0A6V8LS58</accession>
<evidence type="ECO:0000256" key="3">
    <source>
        <dbReference type="ARBA" id="ARBA00022723"/>
    </source>
</evidence>
<feature type="binding site" evidence="7">
    <location>
        <position position="80"/>
    </location>
    <ligand>
        <name>[2Fe-2S] cluster</name>
        <dbReference type="ChEBI" id="CHEBI:190135"/>
    </ligand>
</feature>
<comment type="cofactor">
    <cofactor evidence="6">
        <name>[2Fe-2S] cluster</name>
        <dbReference type="ChEBI" id="CHEBI:190135"/>
    </cofactor>
</comment>
<protein>
    <submittedName>
        <fullName evidence="8">NADH-quinone oxidoreductase subunit E</fullName>
        <ecNumber evidence="8">1.6.5.11</ecNumber>
    </submittedName>
</protein>
<keyword evidence="4 7" id="KW-0408">Iron</keyword>
<evidence type="ECO:0000313" key="8">
    <source>
        <dbReference type="EMBL" id="GFK92447.1"/>
    </source>
</evidence>
<dbReference type="PANTHER" id="PTHR10371:SF3">
    <property type="entry name" value="NADH DEHYDROGENASE [UBIQUINONE] FLAVOPROTEIN 2, MITOCHONDRIAL"/>
    <property type="match status" value="1"/>
</dbReference>
<name>A0A6V8LS58_9BACT</name>
<feature type="binding site" evidence="7">
    <location>
        <position position="85"/>
    </location>
    <ligand>
        <name>[2Fe-2S] cluster</name>
        <dbReference type="ChEBI" id="CHEBI:190135"/>
    </ligand>
</feature>
<dbReference type="EMBL" id="BLTE01000001">
    <property type="protein sequence ID" value="GFK92447.1"/>
    <property type="molecule type" value="Genomic_DNA"/>
</dbReference>
<dbReference type="InterPro" id="IPR042128">
    <property type="entry name" value="NuoE_dom"/>
</dbReference>
<evidence type="ECO:0000256" key="6">
    <source>
        <dbReference type="ARBA" id="ARBA00034078"/>
    </source>
</evidence>
<evidence type="ECO:0000256" key="1">
    <source>
        <dbReference type="ARBA" id="ARBA00010643"/>
    </source>
</evidence>
<dbReference type="Proteomes" id="UP000494245">
    <property type="component" value="Unassembled WGS sequence"/>
</dbReference>
<dbReference type="InterPro" id="IPR002023">
    <property type="entry name" value="NuoE-like"/>
</dbReference>
<comment type="similarity">
    <text evidence="1">Belongs to the complex I 24 kDa subunit family.</text>
</comment>
<dbReference type="SUPFAM" id="SSF52833">
    <property type="entry name" value="Thioredoxin-like"/>
    <property type="match status" value="1"/>
</dbReference>
<evidence type="ECO:0000256" key="2">
    <source>
        <dbReference type="ARBA" id="ARBA00022714"/>
    </source>
</evidence>
<keyword evidence="5 7" id="KW-0411">Iron-sulfur</keyword>
<evidence type="ECO:0000256" key="4">
    <source>
        <dbReference type="ARBA" id="ARBA00023004"/>
    </source>
</evidence>
<keyword evidence="8" id="KW-0560">Oxidoreductase</keyword>
<dbReference type="EC" id="1.6.5.11" evidence="8"/>
<comment type="caution">
    <text evidence="8">The sequence shown here is derived from an EMBL/GenBank/DDBJ whole genome shotgun (WGS) entry which is preliminary data.</text>
</comment>
<proteinExistence type="inferred from homology"/>
<dbReference type="CDD" id="cd03064">
    <property type="entry name" value="TRX_Fd_NuoE"/>
    <property type="match status" value="1"/>
</dbReference>
<dbReference type="AlphaFoldDB" id="A0A6V8LS58"/>
<gene>
    <name evidence="8" type="primary">nuoE</name>
    <name evidence="8" type="ORF">NNJEOMEG_00272</name>
</gene>
<keyword evidence="2 7" id="KW-0001">2Fe-2S</keyword>
<dbReference type="RefSeq" id="WP_173080539.1">
    <property type="nucleotide sequence ID" value="NZ_BLTE01000001.1"/>
</dbReference>
<dbReference type="InterPro" id="IPR041921">
    <property type="entry name" value="NuoE_N"/>
</dbReference>
<dbReference type="PANTHER" id="PTHR10371">
    <property type="entry name" value="NADH DEHYDROGENASE UBIQUINONE FLAVOPROTEIN 2, MITOCHONDRIAL"/>
    <property type="match status" value="1"/>
</dbReference>
<keyword evidence="3 7" id="KW-0479">Metal-binding</keyword>
<dbReference type="GO" id="GO:0046872">
    <property type="term" value="F:metal ion binding"/>
    <property type="evidence" value="ECO:0007669"/>
    <property type="project" value="UniProtKB-KW"/>
</dbReference>
<dbReference type="FunFam" id="3.40.30.10:FF:000015">
    <property type="entry name" value="NADH-quinone oxidoreductase subunit E"/>
    <property type="match status" value="1"/>
</dbReference>
<dbReference type="Gene3D" id="1.10.10.1590">
    <property type="entry name" value="NADH-quinone oxidoreductase subunit E"/>
    <property type="match status" value="1"/>
</dbReference>
<comment type="cofactor">
    <cofactor evidence="7">
        <name>[2Fe-2S] cluster</name>
        <dbReference type="ChEBI" id="CHEBI:190135"/>
    </cofactor>
    <text evidence="7">Binds 1 [2Fe-2S] cluster.</text>
</comment>
<reference evidence="8 9" key="2">
    <citation type="submission" date="2020-05" db="EMBL/GenBank/DDBJ databases">
        <title>Draft genome sequence of Desulfovibrio sp. strainFSS-1.</title>
        <authorList>
            <person name="Shimoshige H."/>
            <person name="Kobayashi H."/>
            <person name="Maekawa T."/>
        </authorList>
    </citation>
    <scope>NUCLEOTIDE SEQUENCE [LARGE SCALE GENOMIC DNA]</scope>
    <source>
        <strain evidence="8 9">SIID29052-01</strain>
    </source>
</reference>
<dbReference type="InterPro" id="IPR036249">
    <property type="entry name" value="Thioredoxin-like_sf"/>
</dbReference>
<evidence type="ECO:0000313" key="9">
    <source>
        <dbReference type="Proteomes" id="UP000494245"/>
    </source>
</evidence>
<keyword evidence="9" id="KW-1185">Reference proteome</keyword>
<organism evidence="8 9">
    <name type="scientific">Fundidesulfovibrio magnetotacticus</name>
    <dbReference type="NCBI Taxonomy" id="2730080"/>
    <lineage>
        <taxon>Bacteria</taxon>
        <taxon>Pseudomonadati</taxon>
        <taxon>Thermodesulfobacteriota</taxon>
        <taxon>Desulfovibrionia</taxon>
        <taxon>Desulfovibrionales</taxon>
        <taxon>Desulfovibrionaceae</taxon>
        <taxon>Fundidesulfovibrio</taxon>
    </lineage>
</organism>
<dbReference type="Pfam" id="PF01257">
    <property type="entry name" value="2Fe-2S_thioredx"/>
    <property type="match status" value="1"/>
</dbReference>